<proteinExistence type="predicted"/>
<evidence type="ECO:0000313" key="1">
    <source>
        <dbReference type="EMBL" id="CAH0529465.1"/>
    </source>
</evidence>
<evidence type="ECO:0000313" key="2">
    <source>
        <dbReference type="Proteomes" id="UP000838160"/>
    </source>
</evidence>
<accession>A0ABM8ZLQ9</accession>
<name>A0ABM8ZLQ9_9VIBR</name>
<organism evidence="1 2">
    <name type="scientific">Vibrio hippocampi</name>
    <dbReference type="NCBI Taxonomy" id="654686"/>
    <lineage>
        <taxon>Bacteria</taxon>
        <taxon>Pseudomonadati</taxon>
        <taxon>Pseudomonadota</taxon>
        <taxon>Gammaproteobacteria</taxon>
        <taxon>Vibrionales</taxon>
        <taxon>Vibrionaceae</taxon>
        <taxon>Vibrio</taxon>
    </lineage>
</organism>
<dbReference type="EMBL" id="CAKLCM010000003">
    <property type="protein sequence ID" value="CAH0529465.1"/>
    <property type="molecule type" value="Genomic_DNA"/>
</dbReference>
<reference evidence="1" key="1">
    <citation type="submission" date="2021-12" db="EMBL/GenBank/DDBJ databases">
        <authorList>
            <person name="Rodrigo-Torres L."/>
            <person name="Arahal R. D."/>
            <person name="Lucena T."/>
        </authorList>
    </citation>
    <scope>NUCLEOTIDE SEQUENCE</scope>
    <source>
        <strain evidence="1">CECT 8226</strain>
    </source>
</reference>
<gene>
    <name evidence="1" type="ORF">VHP8226_03233</name>
</gene>
<keyword evidence="2" id="KW-1185">Reference proteome</keyword>
<comment type="caution">
    <text evidence="1">The sequence shown here is derived from an EMBL/GenBank/DDBJ whole genome shotgun (WGS) entry which is preliminary data.</text>
</comment>
<sequence>MKLDCHIDRLTCALFQHYSLTHSCSLDTYLFDTYSQSTMIKQRHPLDSTIIKLLQQQGLVKSEAKQHLKQHVYRLQPDEISKVKNYAQHFGIQAKQQLIDEILELRREALIASLKQNPSIEAQWQTAVNDGAVCQNVNGELSRKRNTITPPQPHK</sequence>
<protein>
    <submittedName>
        <fullName evidence="1">Uncharacterized protein</fullName>
    </submittedName>
</protein>
<dbReference type="Proteomes" id="UP000838160">
    <property type="component" value="Unassembled WGS sequence"/>
</dbReference>